<feature type="compositionally biased region" description="Polar residues" evidence="1">
    <location>
        <begin position="101"/>
        <end position="111"/>
    </location>
</feature>
<accession>A0A8H5GQW3</accession>
<feature type="region of interest" description="Disordered" evidence="1">
    <location>
        <begin position="81"/>
        <end position="111"/>
    </location>
</feature>
<feature type="compositionally biased region" description="Acidic residues" evidence="1">
    <location>
        <begin position="177"/>
        <end position="192"/>
    </location>
</feature>
<dbReference type="Proteomes" id="UP000559256">
    <property type="component" value="Unassembled WGS sequence"/>
</dbReference>
<feature type="region of interest" description="Disordered" evidence="1">
    <location>
        <begin position="169"/>
        <end position="225"/>
    </location>
</feature>
<dbReference type="EMBL" id="JAACJM010000013">
    <property type="protein sequence ID" value="KAF5369388.1"/>
    <property type="molecule type" value="Genomic_DNA"/>
</dbReference>
<comment type="caution">
    <text evidence="2">The sequence shown here is derived from an EMBL/GenBank/DDBJ whole genome shotgun (WGS) entry which is preliminary data.</text>
</comment>
<proteinExistence type="predicted"/>
<name>A0A8H5GQW3_9AGAR</name>
<keyword evidence="3" id="KW-1185">Reference proteome</keyword>
<organism evidence="2 3">
    <name type="scientific">Tetrapyrgos nigripes</name>
    <dbReference type="NCBI Taxonomy" id="182062"/>
    <lineage>
        <taxon>Eukaryota</taxon>
        <taxon>Fungi</taxon>
        <taxon>Dikarya</taxon>
        <taxon>Basidiomycota</taxon>
        <taxon>Agaricomycotina</taxon>
        <taxon>Agaricomycetes</taxon>
        <taxon>Agaricomycetidae</taxon>
        <taxon>Agaricales</taxon>
        <taxon>Marasmiineae</taxon>
        <taxon>Marasmiaceae</taxon>
        <taxon>Tetrapyrgos</taxon>
    </lineage>
</organism>
<sequence>MTTPMIPTDDQILLSLLEIRKSTPGLGRAKILSRLKSENQWTLSDARLKKMIHILTAREDSLYRESRTQINELIFAALDPEHNGTGSSDSGEDASHAAGNLSPSSSLRKQPTDMQLLAALEEIREMEAENVPRAKILARVRTEHGWDLSDKRLKRWMKECYGHAEFLEPGPSLEPGLDLDDYGPEFDLDSENEFGSYQGSSDSDDRAGPGSVDEEDDSNSAEKSPMEAQDIYMTLVDSVLDMQGLSSLPESHRPRIPEYLDQEDKDESGLPLPDLPQDAFDAQMVYMTRDKDRGIILYGRGRFDYFFMPEPTMRTFFSDVLENFAPYHTFGPPKSPERKLKLAEKGWFMTLWELYEVGAQKAGISRADVGRQFEAEFGVNMHHYTPSRQQYADDQTKEILQTWEKERAMKWMAIKSTLMLQLGIDKQWDETRDGQFAIQRLRKIDRETGEEWNML</sequence>
<dbReference type="OrthoDB" id="4151615at2759"/>
<protein>
    <submittedName>
        <fullName evidence="2">Uncharacterized protein</fullName>
    </submittedName>
</protein>
<reference evidence="2 3" key="1">
    <citation type="journal article" date="2020" name="ISME J.">
        <title>Uncovering the hidden diversity of litter-decomposition mechanisms in mushroom-forming fungi.</title>
        <authorList>
            <person name="Floudas D."/>
            <person name="Bentzer J."/>
            <person name="Ahren D."/>
            <person name="Johansson T."/>
            <person name="Persson P."/>
            <person name="Tunlid A."/>
        </authorList>
    </citation>
    <scope>NUCLEOTIDE SEQUENCE [LARGE SCALE GENOMIC DNA]</scope>
    <source>
        <strain evidence="2 3">CBS 291.85</strain>
    </source>
</reference>
<dbReference type="AlphaFoldDB" id="A0A8H5GQW3"/>
<evidence type="ECO:0000256" key="1">
    <source>
        <dbReference type="SAM" id="MobiDB-lite"/>
    </source>
</evidence>
<evidence type="ECO:0000313" key="3">
    <source>
        <dbReference type="Proteomes" id="UP000559256"/>
    </source>
</evidence>
<evidence type="ECO:0000313" key="2">
    <source>
        <dbReference type="EMBL" id="KAF5369388.1"/>
    </source>
</evidence>
<gene>
    <name evidence="2" type="ORF">D9758_002790</name>
</gene>